<dbReference type="GO" id="GO:0004107">
    <property type="term" value="F:chorismate synthase activity"/>
    <property type="evidence" value="ECO:0007669"/>
    <property type="project" value="UniProtKB-UniRule"/>
</dbReference>
<keyword evidence="6 12" id="KW-0285">Flavoprotein</keyword>
<comment type="subunit">
    <text evidence="3 12">Homotetramer.</text>
</comment>
<evidence type="ECO:0000256" key="12">
    <source>
        <dbReference type="HAMAP-Rule" id="MF_00300"/>
    </source>
</evidence>
<dbReference type="Pfam" id="PF01264">
    <property type="entry name" value="Chorismate_synt"/>
    <property type="match status" value="1"/>
</dbReference>
<evidence type="ECO:0000256" key="2">
    <source>
        <dbReference type="ARBA" id="ARBA00008014"/>
    </source>
</evidence>
<keyword evidence="7 12" id="KW-0288">FMN</keyword>
<dbReference type="PIRSF" id="PIRSF001456">
    <property type="entry name" value="Chorismate_synth"/>
    <property type="match status" value="1"/>
</dbReference>
<dbReference type="HAMAP" id="MF_00300">
    <property type="entry name" value="Chorismate_synth"/>
    <property type="match status" value="1"/>
</dbReference>
<evidence type="ECO:0000256" key="8">
    <source>
        <dbReference type="ARBA" id="ARBA00022827"/>
    </source>
</evidence>
<dbReference type="NCBIfam" id="TIGR00033">
    <property type="entry name" value="aroC"/>
    <property type="match status" value="1"/>
</dbReference>
<feature type="binding site" evidence="12">
    <location>
        <begin position="125"/>
        <end position="127"/>
    </location>
    <ligand>
        <name>FMN</name>
        <dbReference type="ChEBI" id="CHEBI:58210"/>
    </ligand>
</feature>
<dbReference type="InterPro" id="IPR020541">
    <property type="entry name" value="Chorismate_synthase_CS"/>
</dbReference>
<dbReference type="UniPathway" id="UPA00053">
    <property type="reaction ID" value="UER00090"/>
</dbReference>
<feature type="binding site" evidence="12">
    <location>
        <position position="54"/>
    </location>
    <ligand>
        <name>NADP(+)</name>
        <dbReference type="ChEBI" id="CHEBI:58349"/>
    </ligand>
</feature>
<feature type="binding site" evidence="12">
    <location>
        <begin position="238"/>
        <end position="239"/>
    </location>
    <ligand>
        <name>FMN</name>
        <dbReference type="ChEBI" id="CHEBI:58210"/>
    </ligand>
</feature>
<dbReference type="RefSeq" id="WP_107804567.1">
    <property type="nucleotide sequence ID" value="NZ_QAOI01000057.1"/>
</dbReference>
<evidence type="ECO:0000256" key="14">
    <source>
        <dbReference type="SAM" id="MobiDB-lite"/>
    </source>
</evidence>
<dbReference type="InterPro" id="IPR000453">
    <property type="entry name" value="Chorismate_synth"/>
</dbReference>
<feature type="region of interest" description="Disordered" evidence="14">
    <location>
        <begin position="363"/>
        <end position="389"/>
    </location>
</feature>
<dbReference type="InterPro" id="IPR035904">
    <property type="entry name" value="Chorismate_synth_AroC_sf"/>
</dbReference>
<evidence type="ECO:0000256" key="3">
    <source>
        <dbReference type="ARBA" id="ARBA00011881"/>
    </source>
</evidence>
<comment type="similarity">
    <text evidence="2 12 13">Belongs to the chorismate synthase family.</text>
</comment>
<keyword evidence="5 12" id="KW-0028">Amino-acid biosynthesis</keyword>
<feature type="binding site" evidence="12">
    <location>
        <position position="278"/>
    </location>
    <ligand>
        <name>FMN</name>
        <dbReference type="ChEBI" id="CHEBI:58210"/>
    </ligand>
</feature>
<dbReference type="GO" id="GO:0008652">
    <property type="term" value="P:amino acid biosynthetic process"/>
    <property type="evidence" value="ECO:0007669"/>
    <property type="project" value="UniProtKB-KW"/>
</dbReference>
<evidence type="ECO:0000256" key="7">
    <source>
        <dbReference type="ARBA" id="ARBA00022643"/>
    </source>
</evidence>
<dbReference type="Proteomes" id="UP000244128">
    <property type="component" value="Unassembled WGS sequence"/>
</dbReference>
<evidence type="ECO:0000313" key="15">
    <source>
        <dbReference type="EMBL" id="PTQ65153.1"/>
    </source>
</evidence>
<comment type="pathway">
    <text evidence="1 12 13">Metabolic intermediate biosynthesis; chorismate biosynthesis; chorismate from D-erythrose 4-phosphate and phosphoenolpyruvate: step 7/7.</text>
</comment>
<evidence type="ECO:0000256" key="5">
    <source>
        <dbReference type="ARBA" id="ARBA00022605"/>
    </source>
</evidence>
<dbReference type="CDD" id="cd07304">
    <property type="entry name" value="Chorismate_synthase"/>
    <property type="match status" value="1"/>
</dbReference>
<name>A0A2T5H0N0_9PROT</name>
<dbReference type="EC" id="4.2.3.5" evidence="4 12"/>
<dbReference type="PANTHER" id="PTHR21085">
    <property type="entry name" value="CHORISMATE SYNTHASE"/>
    <property type="match status" value="1"/>
</dbReference>
<dbReference type="GO" id="GO:0005829">
    <property type="term" value="C:cytosol"/>
    <property type="evidence" value="ECO:0007669"/>
    <property type="project" value="TreeGrafter"/>
</dbReference>
<dbReference type="PANTHER" id="PTHR21085:SF0">
    <property type="entry name" value="CHORISMATE SYNTHASE"/>
    <property type="match status" value="1"/>
</dbReference>
<feature type="binding site" evidence="12">
    <location>
        <position position="319"/>
    </location>
    <ligand>
        <name>FMN</name>
        <dbReference type="ChEBI" id="CHEBI:58210"/>
    </ligand>
</feature>
<gene>
    <name evidence="12" type="primary">aroC</name>
    <name evidence="15" type="ORF">C8R26_1579</name>
</gene>
<dbReference type="GO" id="GO:0009073">
    <property type="term" value="P:aromatic amino acid family biosynthetic process"/>
    <property type="evidence" value="ECO:0007669"/>
    <property type="project" value="UniProtKB-KW"/>
</dbReference>
<evidence type="ECO:0000256" key="9">
    <source>
        <dbReference type="ARBA" id="ARBA00022857"/>
    </source>
</evidence>
<evidence type="ECO:0000256" key="10">
    <source>
        <dbReference type="ARBA" id="ARBA00023141"/>
    </source>
</evidence>
<feature type="compositionally biased region" description="Low complexity" evidence="14">
    <location>
        <begin position="368"/>
        <end position="377"/>
    </location>
</feature>
<comment type="catalytic activity">
    <reaction evidence="12 13">
        <text>5-O-(1-carboxyvinyl)-3-phosphoshikimate = chorismate + phosphate</text>
        <dbReference type="Rhea" id="RHEA:21020"/>
        <dbReference type="ChEBI" id="CHEBI:29748"/>
        <dbReference type="ChEBI" id="CHEBI:43474"/>
        <dbReference type="ChEBI" id="CHEBI:57701"/>
        <dbReference type="EC" id="4.2.3.5"/>
    </reaction>
</comment>
<sequence>MSGNTLGTLFTVTSFGESHGPAIGCIVDGCPPGLAISTEEIQLELDRRKPGTSRHVTQRRESDTVEILSGVFEGQTTGTPIALLIRNEDQRSKDYSKIMDTFRPGHADYTYWQKYGIRDYRGGGRASARETAVRVAAGAIAKKWLNQKYGIVIRGYMAQLGPVQIPFKQWDDVQQNPFFVADSSYTEQLETFMDQLRKSGDSVGAKISVVAQGVPVGWGEPVYDRLDAEIAYAMMNINAVKGVEIGAGFASVTQKGTEHSDEMTPDGFLSNNAGGILGGISTGQDIVAHVAIKPTSSIRLGRHSIDKSGAPVIVETHGRHDPCVGIRATPIVEAMLALVLMDHALRHRAQNADVNCKTPKIPGSVKGASSAAQAAQAPCKEDPEPEEDM</sequence>
<dbReference type="EMBL" id="QAOI01000057">
    <property type="protein sequence ID" value="PTQ65153.1"/>
    <property type="molecule type" value="Genomic_DNA"/>
</dbReference>
<feature type="binding site" evidence="12">
    <location>
        <begin position="293"/>
        <end position="297"/>
    </location>
    <ligand>
        <name>FMN</name>
        <dbReference type="ChEBI" id="CHEBI:58210"/>
    </ligand>
</feature>
<comment type="caution">
    <text evidence="15">The sequence shown here is derived from an EMBL/GenBank/DDBJ whole genome shotgun (WGS) entry which is preliminary data.</text>
</comment>
<proteinExistence type="inferred from homology"/>
<keyword evidence="8 12" id="KW-0274">FAD</keyword>
<reference evidence="15 16" key="1">
    <citation type="submission" date="2018-04" db="EMBL/GenBank/DDBJ databases">
        <title>Active sludge and wastewater microbial communities from Klosterneuburg, Austria.</title>
        <authorList>
            <person name="Wagner M."/>
        </authorList>
    </citation>
    <scope>NUCLEOTIDE SEQUENCE [LARGE SCALE GENOMIC DNA]</scope>
    <source>
        <strain evidence="15 16">Nm49</strain>
    </source>
</reference>
<protein>
    <recommendedName>
        <fullName evidence="4 12">Chorismate synthase</fullName>
        <shortName evidence="12">CS</shortName>
        <ecNumber evidence="4 12">4.2.3.5</ecNumber>
    </recommendedName>
    <alternativeName>
        <fullName evidence="12">5-enolpyruvylshikimate-3-phosphate phospholyase</fullName>
    </alternativeName>
</protein>
<keyword evidence="11 12" id="KW-0456">Lyase</keyword>
<dbReference type="Gene3D" id="3.60.150.10">
    <property type="entry name" value="Chorismate synthase AroC"/>
    <property type="match status" value="1"/>
</dbReference>
<dbReference type="PROSITE" id="PS00788">
    <property type="entry name" value="CHORISMATE_SYNTHASE_2"/>
    <property type="match status" value="1"/>
</dbReference>
<evidence type="ECO:0000256" key="6">
    <source>
        <dbReference type="ARBA" id="ARBA00022630"/>
    </source>
</evidence>
<dbReference type="AlphaFoldDB" id="A0A2T5H0N0"/>
<dbReference type="GO" id="GO:0009423">
    <property type="term" value="P:chorismate biosynthetic process"/>
    <property type="evidence" value="ECO:0007669"/>
    <property type="project" value="UniProtKB-UniRule"/>
</dbReference>
<evidence type="ECO:0000256" key="11">
    <source>
        <dbReference type="ARBA" id="ARBA00023239"/>
    </source>
</evidence>
<keyword evidence="10 12" id="KW-0057">Aromatic amino acid biosynthesis</keyword>
<dbReference type="PROSITE" id="PS00787">
    <property type="entry name" value="CHORISMATE_SYNTHASE_1"/>
    <property type="match status" value="1"/>
</dbReference>
<evidence type="ECO:0000256" key="13">
    <source>
        <dbReference type="RuleBase" id="RU000605"/>
    </source>
</evidence>
<keyword evidence="9 12" id="KW-0521">NADP</keyword>
<comment type="function">
    <text evidence="12">Catalyzes the anti-1,4-elimination of the C-3 phosphate and the C-6 proR hydrogen from 5-enolpyruvylshikimate-3-phosphate (EPSP) to yield chorismate, which is the branch point compound that serves as the starting substrate for the three terminal pathways of aromatic amino acid biosynthesis. This reaction introduces a second double bond into the aromatic ring system.</text>
</comment>
<dbReference type="SUPFAM" id="SSF103263">
    <property type="entry name" value="Chorismate synthase, AroC"/>
    <property type="match status" value="1"/>
</dbReference>
<dbReference type="GO" id="GO:0010181">
    <property type="term" value="F:FMN binding"/>
    <property type="evidence" value="ECO:0007669"/>
    <property type="project" value="TreeGrafter"/>
</dbReference>
<accession>A0A2T5H0N0</accession>
<evidence type="ECO:0000256" key="1">
    <source>
        <dbReference type="ARBA" id="ARBA00005044"/>
    </source>
</evidence>
<feature type="binding site" evidence="12">
    <location>
        <position position="48"/>
    </location>
    <ligand>
        <name>NADP(+)</name>
        <dbReference type="ChEBI" id="CHEBI:58349"/>
    </ligand>
</feature>
<evidence type="ECO:0000256" key="4">
    <source>
        <dbReference type="ARBA" id="ARBA00013036"/>
    </source>
</evidence>
<comment type="cofactor">
    <cofactor evidence="12 13">
        <name>FMNH2</name>
        <dbReference type="ChEBI" id="CHEBI:57618"/>
    </cofactor>
    <text evidence="12 13">Reduced FMN (FMNH(2)).</text>
</comment>
<evidence type="ECO:0000313" key="16">
    <source>
        <dbReference type="Proteomes" id="UP000244128"/>
    </source>
</evidence>
<organism evidence="15 16">
    <name type="scientific">Nitrosomonas oligotropha</name>
    <dbReference type="NCBI Taxonomy" id="42354"/>
    <lineage>
        <taxon>Bacteria</taxon>
        <taxon>Pseudomonadati</taxon>
        <taxon>Pseudomonadota</taxon>
        <taxon>Betaproteobacteria</taxon>
        <taxon>Nitrosomonadales</taxon>
        <taxon>Nitrosomonadaceae</taxon>
        <taxon>Nitrosomonas</taxon>
    </lineage>
</organism>
<dbReference type="PROSITE" id="PS00789">
    <property type="entry name" value="CHORISMATE_SYNTHASE_3"/>
    <property type="match status" value="1"/>
</dbReference>
<dbReference type="FunFam" id="3.60.150.10:FF:000001">
    <property type="entry name" value="Chorismate synthase"/>
    <property type="match status" value="1"/>
</dbReference>
<dbReference type="NCBIfam" id="NF003793">
    <property type="entry name" value="PRK05382.1"/>
    <property type="match status" value="1"/>
</dbReference>